<accession>A0A2G8SL18</accession>
<gene>
    <name evidence="1" type="ORF">GSI_03223</name>
</gene>
<organism evidence="1 2">
    <name type="scientific">Ganoderma sinense ZZ0214-1</name>
    <dbReference type="NCBI Taxonomy" id="1077348"/>
    <lineage>
        <taxon>Eukaryota</taxon>
        <taxon>Fungi</taxon>
        <taxon>Dikarya</taxon>
        <taxon>Basidiomycota</taxon>
        <taxon>Agaricomycotina</taxon>
        <taxon>Agaricomycetes</taxon>
        <taxon>Polyporales</taxon>
        <taxon>Polyporaceae</taxon>
        <taxon>Ganoderma</taxon>
    </lineage>
</organism>
<evidence type="ECO:0008006" key="3">
    <source>
        <dbReference type="Google" id="ProtNLM"/>
    </source>
</evidence>
<protein>
    <recommendedName>
        <fullName evidence="3">F-box domain-containing protein</fullName>
    </recommendedName>
</protein>
<comment type="caution">
    <text evidence="1">The sequence shown here is derived from an EMBL/GenBank/DDBJ whole genome shotgun (WGS) entry which is preliminary data.</text>
</comment>
<name>A0A2G8SL18_9APHY</name>
<proteinExistence type="predicted"/>
<evidence type="ECO:0000313" key="1">
    <source>
        <dbReference type="EMBL" id="PIL34447.1"/>
    </source>
</evidence>
<dbReference type="STRING" id="1077348.A0A2G8SL18"/>
<dbReference type="EMBL" id="AYKW01000005">
    <property type="protein sequence ID" value="PIL34447.1"/>
    <property type="molecule type" value="Genomic_DNA"/>
</dbReference>
<dbReference type="OrthoDB" id="2758166at2759"/>
<dbReference type="AlphaFoldDB" id="A0A2G8SL18"/>
<reference evidence="1 2" key="1">
    <citation type="journal article" date="2015" name="Sci. Rep.">
        <title>Chromosome-level genome map provides insights into diverse defense mechanisms in the medicinal fungus Ganoderma sinense.</title>
        <authorList>
            <person name="Zhu Y."/>
            <person name="Xu J."/>
            <person name="Sun C."/>
            <person name="Zhou S."/>
            <person name="Xu H."/>
            <person name="Nelson D.R."/>
            <person name="Qian J."/>
            <person name="Song J."/>
            <person name="Luo H."/>
            <person name="Xiang L."/>
            <person name="Li Y."/>
            <person name="Xu Z."/>
            <person name="Ji A."/>
            <person name="Wang L."/>
            <person name="Lu S."/>
            <person name="Hayward A."/>
            <person name="Sun W."/>
            <person name="Li X."/>
            <person name="Schwartz D.C."/>
            <person name="Wang Y."/>
            <person name="Chen S."/>
        </authorList>
    </citation>
    <scope>NUCLEOTIDE SEQUENCE [LARGE SCALE GENOMIC DNA]</scope>
    <source>
        <strain evidence="1 2">ZZ0214-1</strain>
    </source>
</reference>
<keyword evidence="2" id="KW-1185">Reference proteome</keyword>
<dbReference type="Proteomes" id="UP000230002">
    <property type="component" value="Unassembled WGS sequence"/>
</dbReference>
<evidence type="ECO:0000313" key="2">
    <source>
        <dbReference type="Proteomes" id="UP000230002"/>
    </source>
</evidence>
<sequence length="425" mass="47682">MSYMFIGSILRLPLEITDMVVDFLHDDVKSLQACSLISRSWLPSSRFHLFRSCTIKDSAQFRAMFRSVTNLETSRDTGTYIRQLTIAGEGTHGPAGGLTLETFETLLRGLPRLRRLTIENIALNNEDDHIPASGLPQDAQRKAPFALEELQLLETKIPKADYSHLFRILALFSSIKSLALASEWRTVHHKGHPDSYDEHPHWKIASAPAAAPVTVQHLRTFNMPPAVMQALLVTSIATPALQTFSYDDHALDWTSIGSANQKLEVHQLGEMIASLPSESLHSLILGPLPIFKNAYEMRRGLTLLGSVRGLCTFHLHGRWVEPHLAAVFAALPDTVRDARFVVVGLKGSEGSRNRFRAFGEAFAPVLRERAQMAFVLDLGVLRRKFPQSFAMLKDRAEKGFLGLRSLEEGRLRIDDSPKELEEWSW</sequence>